<dbReference type="GO" id="GO:0005634">
    <property type="term" value="C:nucleus"/>
    <property type="evidence" value="ECO:0007669"/>
    <property type="project" value="TreeGrafter"/>
</dbReference>
<evidence type="ECO:0000313" key="3">
    <source>
        <dbReference type="EMBL" id="CAD9338571.1"/>
    </source>
</evidence>
<dbReference type="SUPFAM" id="SSF52821">
    <property type="entry name" value="Rhodanese/Cell cycle control phosphatase"/>
    <property type="match status" value="1"/>
</dbReference>
<feature type="region of interest" description="Disordered" evidence="1">
    <location>
        <begin position="174"/>
        <end position="196"/>
    </location>
</feature>
<evidence type="ECO:0000256" key="1">
    <source>
        <dbReference type="SAM" id="MobiDB-lite"/>
    </source>
</evidence>
<dbReference type="PANTHER" id="PTHR10828">
    <property type="entry name" value="M-PHASE INDUCER PHOSPHATASE DUAL SPECIFICITY PHOSPHATASE CDC25"/>
    <property type="match status" value="1"/>
</dbReference>
<protein>
    <recommendedName>
        <fullName evidence="2">Rhodanese domain-containing protein</fullName>
    </recommendedName>
</protein>
<dbReference type="EMBL" id="HBGN01023982">
    <property type="protein sequence ID" value="CAD9338571.1"/>
    <property type="molecule type" value="Transcribed_RNA"/>
</dbReference>
<reference evidence="3" key="1">
    <citation type="submission" date="2021-01" db="EMBL/GenBank/DDBJ databases">
        <authorList>
            <person name="Corre E."/>
            <person name="Pelletier E."/>
            <person name="Niang G."/>
            <person name="Scheremetjew M."/>
            <person name="Finn R."/>
            <person name="Kale V."/>
            <person name="Holt S."/>
            <person name="Cochrane G."/>
            <person name="Meng A."/>
            <person name="Brown T."/>
            <person name="Cohen L."/>
        </authorList>
    </citation>
    <scope>NUCLEOTIDE SEQUENCE</scope>
    <source>
        <strain evidence="3">Pop2</strain>
    </source>
</reference>
<sequence>MAFRPLKRISHAELYWSILEGSKDVVVVDVRGSDQRGGHIPGALHFPYETFDPSSLITTLSSKKTPKRLVFHCMFSQQRGPACAQRTHDFINSQRQRPEISVRVLLGGFHSWINRFVDPRGQVLDQRMIADFDTKFWLRSPLDQGGWQHIMESPFTVLNEAALRFLEDQAAEEEAHARKGSSKSGLSFADIVRSSK</sequence>
<dbReference type="InterPro" id="IPR001763">
    <property type="entry name" value="Rhodanese-like_dom"/>
</dbReference>
<organism evidence="3">
    <name type="scientific">Ditylum brightwellii</name>
    <dbReference type="NCBI Taxonomy" id="49249"/>
    <lineage>
        <taxon>Eukaryota</taxon>
        <taxon>Sar</taxon>
        <taxon>Stramenopiles</taxon>
        <taxon>Ochrophyta</taxon>
        <taxon>Bacillariophyta</taxon>
        <taxon>Mediophyceae</taxon>
        <taxon>Lithodesmiophycidae</taxon>
        <taxon>Lithodesmiales</taxon>
        <taxon>Lithodesmiaceae</taxon>
        <taxon>Ditylum</taxon>
    </lineage>
</organism>
<dbReference type="GO" id="GO:0005737">
    <property type="term" value="C:cytoplasm"/>
    <property type="evidence" value="ECO:0007669"/>
    <property type="project" value="TreeGrafter"/>
</dbReference>
<accession>A0A6U3WS96</accession>
<gene>
    <name evidence="3" type="ORF">DBRI1063_LOCUS15341</name>
</gene>
<dbReference type="GO" id="GO:0004725">
    <property type="term" value="F:protein tyrosine phosphatase activity"/>
    <property type="evidence" value="ECO:0007669"/>
    <property type="project" value="TreeGrafter"/>
</dbReference>
<dbReference type="InterPro" id="IPR036873">
    <property type="entry name" value="Rhodanese-like_dom_sf"/>
</dbReference>
<dbReference type="PROSITE" id="PS50206">
    <property type="entry name" value="RHODANESE_3"/>
    <property type="match status" value="1"/>
</dbReference>
<dbReference type="Gene3D" id="3.40.250.10">
    <property type="entry name" value="Rhodanese-like domain"/>
    <property type="match status" value="1"/>
</dbReference>
<dbReference type="SMART" id="SM00450">
    <property type="entry name" value="RHOD"/>
    <property type="match status" value="1"/>
</dbReference>
<dbReference type="AlphaFoldDB" id="A0A6U3WS96"/>
<feature type="domain" description="Rhodanese" evidence="2">
    <location>
        <begin position="21"/>
        <end position="114"/>
    </location>
</feature>
<dbReference type="Pfam" id="PF00581">
    <property type="entry name" value="Rhodanese"/>
    <property type="match status" value="1"/>
</dbReference>
<name>A0A6U3WS96_9STRA</name>
<evidence type="ECO:0000259" key="2">
    <source>
        <dbReference type="PROSITE" id="PS50206"/>
    </source>
</evidence>
<proteinExistence type="predicted"/>
<dbReference type="PANTHER" id="PTHR10828:SF38">
    <property type="entry name" value="ARSENICAL-RESISTANCE PROTEIN 2-RELATED"/>
    <property type="match status" value="1"/>
</dbReference>